<evidence type="ECO:0000256" key="1">
    <source>
        <dbReference type="ARBA" id="ARBA00004123"/>
    </source>
</evidence>
<proteinExistence type="predicted"/>
<evidence type="ECO:0000256" key="2">
    <source>
        <dbReference type="ARBA" id="ARBA00022574"/>
    </source>
</evidence>
<evidence type="ECO:0000256" key="5">
    <source>
        <dbReference type="SAM" id="MobiDB-lite"/>
    </source>
</evidence>
<dbReference type="AlphaFoldDB" id="A0AAW1CM60"/>
<dbReference type="Proteomes" id="UP001461498">
    <property type="component" value="Unassembled WGS sequence"/>
</dbReference>
<dbReference type="InterPro" id="IPR001680">
    <property type="entry name" value="WD40_rpt"/>
</dbReference>
<accession>A0AAW1CM60</accession>
<evidence type="ECO:0000313" key="7">
    <source>
        <dbReference type="Proteomes" id="UP001461498"/>
    </source>
</evidence>
<dbReference type="InterPro" id="IPR036322">
    <property type="entry name" value="WD40_repeat_dom_sf"/>
</dbReference>
<dbReference type="PANTHER" id="PTHR22652:SF0">
    <property type="entry name" value="NUCLEOPORIN NUP43"/>
    <property type="match status" value="1"/>
</dbReference>
<keyword evidence="2" id="KW-0853">WD repeat</keyword>
<evidence type="ECO:0000256" key="4">
    <source>
        <dbReference type="ARBA" id="ARBA00023242"/>
    </source>
</evidence>
<protein>
    <recommendedName>
        <fullName evidence="8">WD repeat-containing protein 55 homolog</fullName>
    </recommendedName>
</protein>
<dbReference type="Gene3D" id="2.130.10.10">
    <property type="entry name" value="YVTN repeat-like/Quinoprotein amine dehydrogenase"/>
    <property type="match status" value="1"/>
</dbReference>
<evidence type="ECO:0000313" key="6">
    <source>
        <dbReference type="EMBL" id="KAK9497913.1"/>
    </source>
</evidence>
<dbReference type="PANTHER" id="PTHR22652">
    <property type="entry name" value="NUCLEOPORIN NUP43"/>
    <property type="match status" value="1"/>
</dbReference>
<feature type="compositionally biased region" description="Acidic residues" evidence="5">
    <location>
        <begin position="19"/>
        <end position="44"/>
    </location>
</feature>
<dbReference type="InterPro" id="IPR015943">
    <property type="entry name" value="WD40/YVTN_repeat-like_dom_sf"/>
</dbReference>
<sequence length="369" mass="40890">MSQEEESDEMMCSGSSSYESEDSSDNEIAEDDEEMTDVDESSDEIDEAMETALSVGQTRQAKTKNAPTALKCSNSNNFLCIGTVEGDLESYNCKDFQVEKIDNFECFASSSCCSLDFSCDGKQAFCLSSTEGFASINFETNDMNFASLKSSTELSCLKTFDENIICVGSFAGHIYLWDIRQFRPAQYFEPVKTLNDETGDYISCIITNSNHLAAGSGSGLVTIFDLRASKLLYQNNDSKADIVSLTQLPNKKIILAASMSSEITIFSWNDNNRNSHRYEILPKGSCNEIMTVNDSTILTAWDDGSLRLNSLFPHEEVGMIGQQNPPAEFADINFDENFAVSIGIDKIIHLWSLDNISDKNSAQDFFVDI</sequence>
<comment type="caution">
    <text evidence="6">The sequence shown here is derived from an EMBL/GenBank/DDBJ whole genome shotgun (WGS) entry which is preliminary data.</text>
</comment>
<gene>
    <name evidence="6" type="ORF">O3M35_003812</name>
</gene>
<dbReference type="GO" id="GO:0031080">
    <property type="term" value="C:nuclear pore outer ring"/>
    <property type="evidence" value="ECO:0007669"/>
    <property type="project" value="TreeGrafter"/>
</dbReference>
<evidence type="ECO:0000256" key="3">
    <source>
        <dbReference type="ARBA" id="ARBA00022737"/>
    </source>
</evidence>
<keyword evidence="3" id="KW-0677">Repeat</keyword>
<dbReference type="SUPFAM" id="SSF50978">
    <property type="entry name" value="WD40 repeat-like"/>
    <property type="match status" value="1"/>
</dbReference>
<dbReference type="SMART" id="SM00320">
    <property type="entry name" value="WD40"/>
    <property type="match status" value="4"/>
</dbReference>
<reference evidence="6 7" key="1">
    <citation type="submission" date="2022-12" db="EMBL/GenBank/DDBJ databases">
        <title>Chromosome-level genome assembly of true bugs.</title>
        <authorList>
            <person name="Ma L."/>
            <person name="Li H."/>
        </authorList>
    </citation>
    <scope>NUCLEOTIDE SEQUENCE [LARGE SCALE GENOMIC DNA]</scope>
    <source>
        <strain evidence="6">Lab_2022b</strain>
    </source>
</reference>
<keyword evidence="4" id="KW-0539">Nucleus</keyword>
<feature type="region of interest" description="Disordered" evidence="5">
    <location>
        <begin position="1"/>
        <end position="44"/>
    </location>
</feature>
<name>A0AAW1CM60_9HEMI</name>
<comment type="subcellular location">
    <subcellularLocation>
        <location evidence="1">Nucleus</location>
    </subcellularLocation>
</comment>
<evidence type="ECO:0008006" key="8">
    <source>
        <dbReference type="Google" id="ProtNLM"/>
    </source>
</evidence>
<organism evidence="6 7">
    <name type="scientific">Rhynocoris fuscipes</name>
    <dbReference type="NCBI Taxonomy" id="488301"/>
    <lineage>
        <taxon>Eukaryota</taxon>
        <taxon>Metazoa</taxon>
        <taxon>Ecdysozoa</taxon>
        <taxon>Arthropoda</taxon>
        <taxon>Hexapoda</taxon>
        <taxon>Insecta</taxon>
        <taxon>Pterygota</taxon>
        <taxon>Neoptera</taxon>
        <taxon>Paraneoptera</taxon>
        <taxon>Hemiptera</taxon>
        <taxon>Heteroptera</taxon>
        <taxon>Panheteroptera</taxon>
        <taxon>Cimicomorpha</taxon>
        <taxon>Reduviidae</taxon>
        <taxon>Harpactorinae</taxon>
        <taxon>Harpactorini</taxon>
        <taxon>Rhynocoris</taxon>
    </lineage>
</organism>
<keyword evidence="7" id="KW-1185">Reference proteome</keyword>
<dbReference type="EMBL" id="JAPXFL010000013">
    <property type="protein sequence ID" value="KAK9497913.1"/>
    <property type="molecule type" value="Genomic_DNA"/>
</dbReference>